<feature type="region of interest" description="Disordered" evidence="1">
    <location>
        <begin position="32"/>
        <end position="80"/>
    </location>
</feature>
<name>A0A6V7Q547_ANACO</name>
<dbReference type="EMBL" id="LR862133">
    <property type="protein sequence ID" value="CAD1838140.1"/>
    <property type="molecule type" value="Genomic_DNA"/>
</dbReference>
<feature type="compositionally biased region" description="Basic and acidic residues" evidence="1">
    <location>
        <begin position="48"/>
        <end position="57"/>
    </location>
</feature>
<reference evidence="2" key="1">
    <citation type="submission" date="2020-07" db="EMBL/GenBank/DDBJ databases">
        <authorList>
            <person name="Lin J."/>
        </authorList>
    </citation>
    <scope>NUCLEOTIDE SEQUENCE</scope>
</reference>
<proteinExistence type="predicted"/>
<dbReference type="AlphaFoldDB" id="A0A6V7Q547"/>
<accession>A0A6V7Q547</accession>
<sequence>MATNLVNRFCYPNWQSKHQAKIRGDAREYRVKEYQPASRESSPPSEALSRKAIKDHGPVGWVKKRLNPSNPKRSETPHLEKVHQEGPVDVVEGPLEVDLQESCASLKGVDVVDEDMGAFSGAQENTALLTSVAVKGFEMEESGIGVTNFEQVDSGSLLPLYLFLHSSSYQALSLGLKLRSRYVKILPSSALSSQSIHSRQWLACSRNVEERPELQFIQNHMNSNNINQLNHEISKLLITKVNRAGTKPTSRVGSSSDHYKRVSRLVSTLTACDT</sequence>
<protein>
    <submittedName>
        <fullName evidence="2">Uncharacterized protein</fullName>
    </submittedName>
</protein>
<evidence type="ECO:0000313" key="2">
    <source>
        <dbReference type="EMBL" id="CAD1838140.1"/>
    </source>
</evidence>
<evidence type="ECO:0000256" key="1">
    <source>
        <dbReference type="SAM" id="MobiDB-lite"/>
    </source>
</evidence>
<organism evidence="2">
    <name type="scientific">Ananas comosus var. bracteatus</name>
    <name type="common">red pineapple</name>
    <dbReference type="NCBI Taxonomy" id="296719"/>
    <lineage>
        <taxon>Eukaryota</taxon>
        <taxon>Viridiplantae</taxon>
        <taxon>Streptophyta</taxon>
        <taxon>Embryophyta</taxon>
        <taxon>Tracheophyta</taxon>
        <taxon>Spermatophyta</taxon>
        <taxon>Magnoliopsida</taxon>
        <taxon>Liliopsida</taxon>
        <taxon>Poales</taxon>
        <taxon>Bromeliaceae</taxon>
        <taxon>Bromelioideae</taxon>
        <taxon>Ananas</taxon>
    </lineage>
</organism>
<feature type="compositionally biased region" description="Low complexity" evidence="1">
    <location>
        <begin position="37"/>
        <end position="47"/>
    </location>
</feature>
<gene>
    <name evidence="2" type="ORF">CB5_LOCUS21351</name>
</gene>